<name>A0A0C9V0I4_SPHS4</name>
<protein>
    <submittedName>
        <fullName evidence="1">Uncharacterized protein</fullName>
    </submittedName>
</protein>
<sequence length="654" mass="74756">MVPEEDFEDNLPMNWEQPQDLDVLMNKTHEFCQGYQTQGANDGHKEAPQPRFPIVEDISNEDEVIREPFPGLAGTSFGKKDAGNMDRFLRLKITQDHTAPSCGNVASLLKKIDELPSSTAWKCHTVTLHVEVIQELIGNPTLCEHLTYVPERLFSGEFKDDEITNEMWAAQWWWETQEKLPDRVTIVPVIVASDKTQLSQFSDYPEQCLVACNKENPCPICTISLKERGESVAAPAQGPEQPLRPVNVSISGKKSKCYQLPHTNIFQCFTPDLLHQLHKGVFKDHLVKWCVQAAGTYEATEVDRHFKAMPNFPGIHHFKKGISTISQWTGHEHKEMERVFTSLIYGAVPNQVSAVAHAVVEFIYYASFQSHSTDTLCHLQDALDTFHANKEIVVELGVQEHFRIPKIHIMEHYVDFIHYKGSADGYNTEASELLHIDFAKQGYRASNKKEYIEQMVQFLTRCEKMHWFKSFLHWTDAIEDDISEQETSPEEEVASEVVLENSHQDANVEAVIPDVNRQWSITKKAPKSNVSLQKLRDEHGTTDIVEAATTYLKKQVRPDLEVDPYNKDLVSIYNRISTNLPTLHHLSNTQFERDVVRATPIQQKTPHKKAEPARFNTVLVHYDPPAEDVGLEGYRAARVHAIFKLLPWFCCEEH</sequence>
<dbReference type="InterPro" id="IPR041078">
    <property type="entry name" value="Plavaka"/>
</dbReference>
<dbReference type="HOGENOM" id="CLU_006344_4_0_1"/>
<gene>
    <name evidence="1" type="ORF">M422DRAFT_262700</name>
</gene>
<accession>A0A0C9V0I4</accession>
<reference evidence="1 2" key="1">
    <citation type="submission" date="2014-06" db="EMBL/GenBank/DDBJ databases">
        <title>Evolutionary Origins and Diversification of the Mycorrhizal Mutualists.</title>
        <authorList>
            <consortium name="DOE Joint Genome Institute"/>
            <consortium name="Mycorrhizal Genomics Consortium"/>
            <person name="Kohler A."/>
            <person name="Kuo A."/>
            <person name="Nagy L.G."/>
            <person name="Floudas D."/>
            <person name="Copeland A."/>
            <person name="Barry K.W."/>
            <person name="Cichocki N."/>
            <person name="Veneault-Fourrey C."/>
            <person name="LaButti K."/>
            <person name="Lindquist E.A."/>
            <person name="Lipzen A."/>
            <person name="Lundell T."/>
            <person name="Morin E."/>
            <person name="Murat C."/>
            <person name="Riley R."/>
            <person name="Ohm R."/>
            <person name="Sun H."/>
            <person name="Tunlid A."/>
            <person name="Henrissat B."/>
            <person name="Grigoriev I.V."/>
            <person name="Hibbett D.S."/>
            <person name="Martin F."/>
        </authorList>
    </citation>
    <scope>NUCLEOTIDE SEQUENCE [LARGE SCALE GENOMIC DNA]</scope>
    <source>
        <strain evidence="1 2">SS14</strain>
    </source>
</reference>
<organism evidence="1 2">
    <name type="scientific">Sphaerobolus stellatus (strain SS14)</name>
    <dbReference type="NCBI Taxonomy" id="990650"/>
    <lineage>
        <taxon>Eukaryota</taxon>
        <taxon>Fungi</taxon>
        <taxon>Dikarya</taxon>
        <taxon>Basidiomycota</taxon>
        <taxon>Agaricomycotina</taxon>
        <taxon>Agaricomycetes</taxon>
        <taxon>Phallomycetidae</taxon>
        <taxon>Geastrales</taxon>
        <taxon>Sphaerobolaceae</taxon>
        <taxon>Sphaerobolus</taxon>
    </lineage>
</organism>
<dbReference type="Pfam" id="PF18759">
    <property type="entry name" value="Plavaka"/>
    <property type="match status" value="1"/>
</dbReference>
<dbReference type="AlphaFoldDB" id="A0A0C9V0I4"/>
<dbReference type="OrthoDB" id="3199698at2759"/>
<proteinExistence type="predicted"/>
<keyword evidence="2" id="KW-1185">Reference proteome</keyword>
<evidence type="ECO:0000313" key="2">
    <source>
        <dbReference type="Proteomes" id="UP000054279"/>
    </source>
</evidence>
<dbReference type="Proteomes" id="UP000054279">
    <property type="component" value="Unassembled WGS sequence"/>
</dbReference>
<evidence type="ECO:0000313" key="1">
    <source>
        <dbReference type="EMBL" id="KIJ35142.1"/>
    </source>
</evidence>
<dbReference type="EMBL" id="KN837192">
    <property type="protein sequence ID" value="KIJ35142.1"/>
    <property type="molecule type" value="Genomic_DNA"/>
</dbReference>